<evidence type="ECO:0000313" key="3">
    <source>
        <dbReference type="Proteomes" id="UP000295294"/>
    </source>
</evidence>
<feature type="region of interest" description="Disordered" evidence="1">
    <location>
        <begin position="1"/>
        <end position="20"/>
    </location>
</feature>
<dbReference type="RefSeq" id="WP_133092415.1">
    <property type="nucleotide sequence ID" value="NZ_CP038635.1"/>
</dbReference>
<sequence length="178" mass="19537">MTTLEPDEGATERNRREHARPVRFTQEVRLPLDVRKELLLTRAALERHDCLQALHQVRGGARRLGSIASWLPRIARPGSWMKVAGITKEYPLLSTAVTLALPLLRRTPVLRWTWKLSKVGLAAGAAYWAYNTWREAKQQAIPPATAPTPAPASVPDTGAAATPGAPPTDTGFRDPLVP</sequence>
<feature type="compositionally biased region" description="Low complexity" evidence="1">
    <location>
        <begin position="155"/>
        <end position="170"/>
    </location>
</feature>
<proteinExistence type="predicted"/>
<accession>A0A4P7LKE3</accession>
<dbReference type="AlphaFoldDB" id="A0A4P7LKE3"/>
<gene>
    <name evidence="2" type="ORF">E0W60_23335</name>
</gene>
<dbReference type="Proteomes" id="UP000295294">
    <property type="component" value="Chromosome 2"/>
</dbReference>
<protein>
    <submittedName>
        <fullName evidence="2">DUF3318 domain-containing protein</fullName>
    </submittedName>
</protein>
<dbReference type="STRING" id="1349762.GCA_001592245_04173"/>
<dbReference type="EMBL" id="CP038635">
    <property type="protein sequence ID" value="QBY53973.1"/>
    <property type="molecule type" value="Genomic_DNA"/>
</dbReference>
<name>A0A4P7LKE3_9BURK</name>
<evidence type="ECO:0000313" key="2">
    <source>
        <dbReference type="EMBL" id="QBY53973.1"/>
    </source>
</evidence>
<dbReference type="Pfam" id="PF11780">
    <property type="entry name" value="DUF3318"/>
    <property type="match status" value="1"/>
</dbReference>
<dbReference type="InterPro" id="IPR021751">
    <property type="entry name" value="DUF3318"/>
</dbReference>
<dbReference type="KEGG" id="cox:E0W60_23335"/>
<evidence type="ECO:0000256" key="1">
    <source>
        <dbReference type="SAM" id="MobiDB-lite"/>
    </source>
</evidence>
<feature type="region of interest" description="Disordered" evidence="1">
    <location>
        <begin position="140"/>
        <end position="178"/>
    </location>
</feature>
<organism evidence="2 3">
    <name type="scientific">Cupriavidus oxalaticus</name>
    <dbReference type="NCBI Taxonomy" id="96344"/>
    <lineage>
        <taxon>Bacteria</taxon>
        <taxon>Pseudomonadati</taxon>
        <taxon>Pseudomonadota</taxon>
        <taxon>Betaproteobacteria</taxon>
        <taxon>Burkholderiales</taxon>
        <taxon>Burkholderiaceae</taxon>
        <taxon>Cupriavidus</taxon>
    </lineage>
</organism>
<dbReference type="OrthoDB" id="8926022at2"/>
<reference evidence="2 3" key="1">
    <citation type="submission" date="2019-03" db="EMBL/GenBank/DDBJ databases">
        <title>Efficiently degradation of phenoxyalkanoic acid herbicides by Cupriavidus oxalaticus strain X32.</title>
        <authorList>
            <person name="Sheng X."/>
        </authorList>
    </citation>
    <scope>NUCLEOTIDE SEQUENCE [LARGE SCALE GENOMIC DNA]</scope>
    <source>
        <strain evidence="2 3">X32</strain>
    </source>
</reference>